<dbReference type="EMBL" id="ACBZ01000003">
    <property type="protein sequence ID" value="EEG50930.1"/>
    <property type="molecule type" value="Genomic_DNA"/>
</dbReference>
<evidence type="ECO:0008006" key="3">
    <source>
        <dbReference type="Google" id="ProtNLM"/>
    </source>
</evidence>
<evidence type="ECO:0000313" key="1">
    <source>
        <dbReference type="EMBL" id="EEG50930.1"/>
    </source>
</evidence>
<name>C0CH19_BLAHS</name>
<dbReference type="Proteomes" id="UP000003100">
    <property type="component" value="Unassembled WGS sequence"/>
</dbReference>
<reference evidence="1 2" key="2">
    <citation type="submission" date="2009-02" db="EMBL/GenBank/DDBJ databases">
        <title>Draft genome sequence of Blautia hydrogenotrophica DSM 10507 (Ruminococcus hydrogenotrophicus DSM 10507).</title>
        <authorList>
            <person name="Sudarsanam P."/>
            <person name="Ley R."/>
            <person name="Guruge J."/>
            <person name="Turnbaugh P.J."/>
            <person name="Mahowald M."/>
            <person name="Liep D."/>
            <person name="Gordon J."/>
        </authorList>
    </citation>
    <scope>NUCLEOTIDE SEQUENCE [LARGE SCALE GENOMIC DNA]</scope>
    <source>
        <strain evidence="2">DSM 10507 / JCM 14656 / S5a33</strain>
    </source>
</reference>
<evidence type="ECO:0000313" key="2">
    <source>
        <dbReference type="Proteomes" id="UP000003100"/>
    </source>
</evidence>
<protein>
    <recommendedName>
        <fullName evidence="3">DUF1292 domain-containing protein</fullName>
    </recommendedName>
</protein>
<reference evidence="1 2" key="1">
    <citation type="submission" date="2009-01" db="EMBL/GenBank/DDBJ databases">
        <authorList>
            <person name="Fulton L."/>
            <person name="Clifton S."/>
            <person name="Fulton B."/>
            <person name="Xu J."/>
            <person name="Minx P."/>
            <person name="Pepin K.H."/>
            <person name="Johnson M."/>
            <person name="Bhonagiri V."/>
            <person name="Nash W.E."/>
            <person name="Mardis E.R."/>
            <person name="Wilson R.K."/>
        </authorList>
    </citation>
    <scope>NUCLEOTIDE SEQUENCE [LARGE SCALE GENOMIC DNA]</scope>
    <source>
        <strain evidence="2">DSM 10507 / JCM 14656 / S5a33</strain>
    </source>
</reference>
<dbReference type="eggNOG" id="ENOG5032YNK">
    <property type="taxonomic scope" value="Bacteria"/>
</dbReference>
<dbReference type="Pfam" id="PF06949">
    <property type="entry name" value="DUF1292"/>
    <property type="match status" value="1"/>
</dbReference>
<sequence>MEDGREVPCAILTVFSVETNEYIALLPLEEDGKNHNGEVYLYKFSRTENGDPIMDNIEDDDEYTAAAEKFDEILTNARKAEMANAPLED</sequence>
<organism evidence="1 2">
    <name type="scientific">Blautia hydrogenotrophica (strain DSM 10507 / JCM 14656 / S5a33)</name>
    <name type="common">Ruminococcus hydrogenotrophicus</name>
    <dbReference type="NCBI Taxonomy" id="476272"/>
    <lineage>
        <taxon>Bacteria</taxon>
        <taxon>Bacillati</taxon>
        <taxon>Bacillota</taxon>
        <taxon>Clostridia</taxon>
        <taxon>Lachnospirales</taxon>
        <taxon>Lachnospiraceae</taxon>
        <taxon>Blautia</taxon>
    </lineage>
</organism>
<dbReference type="AlphaFoldDB" id="C0CH19"/>
<gene>
    <name evidence="1" type="ORF">RUMHYD_00132</name>
</gene>
<comment type="caution">
    <text evidence="1">The sequence shown here is derived from an EMBL/GenBank/DDBJ whole genome shotgun (WGS) entry which is preliminary data.</text>
</comment>
<dbReference type="PATRIC" id="fig|476272.21.peg.3138"/>
<dbReference type="InterPro" id="IPR009711">
    <property type="entry name" value="UPF0473"/>
</dbReference>
<accession>C0CH19</accession>
<keyword evidence="2" id="KW-1185">Reference proteome</keyword>
<proteinExistence type="predicted"/>
<dbReference type="HOGENOM" id="CLU_146610_0_0_9"/>